<evidence type="ECO:0000259" key="14">
    <source>
        <dbReference type="SMART" id="SM00835"/>
    </source>
</evidence>
<feature type="binding site" evidence="11">
    <location>
        <position position="120"/>
    </location>
    <ligand>
        <name>Mn(2+)</name>
        <dbReference type="ChEBI" id="CHEBI:29035"/>
    </ligand>
</feature>
<dbReference type="AlphaFoldDB" id="A0AAV0QN06"/>
<dbReference type="PROSITE" id="PS00725">
    <property type="entry name" value="GERMIN"/>
    <property type="match status" value="1"/>
</dbReference>
<name>A0AAV0QN06_9ROSI</name>
<feature type="disulfide bond" evidence="12">
    <location>
        <begin position="33"/>
        <end position="56"/>
    </location>
</feature>
<evidence type="ECO:0000256" key="5">
    <source>
        <dbReference type="ARBA" id="ARBA00022525"/>
    </source>
</evidence>
<dbReference type="Pfam" id="PF00190">
    <property type="entry name" value="Cupin_1"/>
    <property type="match status" value="1"/>
</dbReference>
<dbReference type="SUPFAM" id="SSF51182">
    <property type="entry name" value="RmlC-like cupins"/>
    <property type="match status" value="1"/>
</dbReference>
<feature type="binding site" evidence="11">
    <location>
        <position position="118"/>
    </location>
    <ligand>
        <name>Mn(2+)</name>
        <dbReference type="ChEBI" id="CHEBI:29035"/>
    </ligand>
</feature>
<keyword evidence="4 13" id="KW-0052">Apoplast</keyword>
<keyword evidence="9 10" id="KW-0464">Manganese</keyword>
<proteinExistence type="inferred from homology"/>
<feature type="signal peptide" evidence="13">
    <location>
        <begin position="1"/>
        <end position="23"/>
    </location>
</feature>
<evidence type="ECO:0000313" key="16">
    <source>
        <dbReference type="Proteomes" id="UP001154282"/>
    </source>
</evidence>
<dbReference type="InterPro" id="IPR011051">
    <property type="entry name" value="RmlC_Cupin_sf"/>
</dbReference>
<feature type="binding site" evidence="10">
    <location>
        <position position="125"/>
    </location>
    <ligand>
        <name>oxalate</name>
        <dbReference type="ChEBI" id="CHEBI:30623"/>
    </ligand>
</feature>
<evidence type="ECO:0000256" key="6">
    <source>
        <dbReference type="ARBA" id="ARBA00022723"/>
    </source>
</evidence>
<feature type="binding site" evidence="10">
    <location>
        <position position="115"/>
    </location>
    <ligand>
        <name>oxalate</name>
        <dbReference type="ChEBI" id="CHEBI:30623"/>
    </ligand>
</feature>
<comment type="caution">
    <text evidence="15">The sequence shown here is derived from an EMBL/GenBank/DDBJ whole genome shotgun (WGS) entry which is preliminary data.</text>
</comment>
<keyword evidence="16" id="KW-1185">Reference proteome</keyword>
<comment type="function">
    <text evidence="1">May play a role in plant defense. Probably has no oxalate oxidase activity even if the active site is conserved.</text>
</comment>
<dbReference type="EMBL" id="CAMGYJ010000009">
    <property type="protein sequence ID" value="CAI0545769.1"/>
    <property type="molecule type" value="Genomic_DNA"/>
</dbReference>
<dbReference type="InterPro" id="IPR006045">
    <property type="entry name" value="Cupin_1"/>
</dbReference>
<dbReference type="PRINTS" id="PR00325">
    <property type="entry name" value="GERMIN"/>
</dbReference>
<dbReference type="SMART" id="SM00835">
    <property type="entry name" value="Cupin_1"/>
    <property type="match status" value="1"/>
</dbReference>
<evidence type="ECO:0000256" key="2">
    <source>
        <dbReference type="ARBA" id="ARBA00004271"/>
    </source>
</evidence>
<dbReference type="PANTHER" id="PTHR31238">
    <property type="entry name" value="GERMIN-LIKE PROTEIN SUBFAMILY 3 MEMBER 3"/>
    <property type="match status" value="1"/>
</dbReference>
<keyword evidence="7 12" id="KW-1015">Disulfide bond</keyword>
<evidence type="ECO:0000256" key="1">
    <source>
        <dbReference type="ARBA" id="ARBA00003629"/>
    </source>
</evidence>
<evidence type="ECO:0000256" key="13">
    <source>
        <dbReference type="RuleBase" id="RU366015"/>
    </source>
</evidence>
<organism evidence="15 16">
    <name type="scientific">Linum tenue</name>
    <dbReference type="NCBI Taxonomy" id="586396"/>
    <lineage>
        <taxon>Eukaryota</taxon>
        <taxon>Viridiplantae</taxon>
        <taxon>Streptophyta</taxon>
        <taxon>Embryophyta</taxon>
        <taxon>Tracheophyta</taxon>
        <taxon>Spermatophyta</taxon>
        <taxon>Magnoliopsida</taxon>
        <taxon>eudicotyledons</taxon>
        <taxon>Gunneridae</taxon>
        <taxon>Pentapetalae</taxon>
        <taxon>rosids</taxon>
        <taxon>fabids</taxon>
        <taxon>Malpighiales</taxon>
        <taxon>Linaceae</taxon>
        <taxon>Linum</taxon>
    </lineage>
</organism>
<dbReference type="Gene3D" id="2.60.120.10">
    <property type="entry name" value="Jelly Rolls"/>
    <property type="match status" value="1"/>
</dbReference>
<dbReference type="CDD" id="cd02241">
    <property type="entry name" value="cupin_OxOx"/>
    <property type="match status" value="1"/>
</dbReference>
<evidence type="ECO:0000256" key="9">
    <source>
        <dbReference type="ARBA" id="ARBA00023211"/>
    </source>
</evidence>
<feature type="binding site" evidence="10">
    <location>
        <position position="120"/>
    </location>
    <ligand>
        <name>oxalate</name>
        <dbReference type="ChEBI" id="CHEBI:30623"/>
    </ligand>
</feature>
<comment type="similarity">
    <text evidence="3 13">Belongs to the germin family.</text>
</comment>
<evidence type="ECO:0000256" key="4">
    <source>
        <dbReference type="ARBA" id="ARBA00022523"/>
    </source>
</evidence>
<feature type="chain" id="PRO_5043106251" description="Germin-like protein" evidence="13">
    <location>
        <begin position="24"/>
        <end position="227"/>
    </location>
</feature>
<evidence type="ECO:0000256" key="12">
    <source>
        <dbReference type="PIRSR" id="PIRSR601929-3"/>
    </source>
</evidence>
<protein>
    <recommendedName>
        <fullName evidence="13">Germin-like protein</fullName>
    </recommendedName>
</protein>
<keyword evidence="8" id="KW-0325">Glycoprotein</keyword>
<dbReference type="InterPro" id="IPR019780">
    <property type="entry name" value="Germin_Mn-BS"/>
</dbReference>
<evidence type="ECO:0000256" key="10">
    <source>
        <dbReference type="PIRSR" id="PIRSR601929-1"/>
    </source>
</evidence>
<keyword evidence="6 10" id="KW-0479">Metal-binding</keyword>
<dbReference type="Proteomes" id="UP001154282">
    <property type="component" value="Unassembled WGS sequence"/>
</dbReference>
<evidence type="ECO:0000256" key="11">
    <source>
        <dbReference type="PIRSR" id="PIRSR601929-2"/>
    </source>
</evidence>
<feature type="binding site" evidence="11">
    <location>
        <position position="125"/>
    </location>
    <ligand>
        <name>Mn(2+)</name>
        <dbReference type="ChEBI" id="CHEBI:29035"/>
    </ligand>
</feature>
<dbReference type="FunFam" id="2.60.120.10:FF:000005">
    <property type="entry name" value="Germin-like protein subfamily 1 member 8"/>
    <property type="match status" value="1"/>
</dbReference>
<keyword evidence="13" id="KW-0732">Signal</keyword>
<reference evidence="15" key="1">
    <citation type="submission" date="2022-08" db="EMBL/GenBank/DDBJ databases">
        <authorList>
            <person name="Gutierrez-Valencia J."/>
        </authorList>
    </citation>
    <scope>NUCLEOTIDE SEQUENCE</scope>
</reference>
<gene>
    <name evidence="15" type="ORF">LITE_LOCUS43706</name>
</gene>
<evidence type="ECO:0000313" key="15">
    <source>
        <dbReference type="EMBL" id="CAI0545769.1"/>
    </source>
</evidence>
<accession>A0AAV0QN06</accession>
<evidence type="ECO:0000256" key="3">
    <source>
        <dbReference type="ARBA" id="ARBA00007456"/>
    </source>
</evidence>
<dbReference type="InterPro" id="IPR014710">
    <property type="entry name" value="RmlC-like_jellyroll"/>
</dbReference>
<dbReference type="GO" id="GO:0048046">
    <property type="term" value="C:apoplast"/>
    <property type="evidence" value="ECO:0007669"/>
    <property type="project" value="UniProtKB-SubCell"/>
</dbReference>
<keyword evidence="5 13" id="KW-0964">Secreted</keyword>
<sequence length="227" mass="23586">MAAANRLVVFIALISLTSSPALATDGKPLQDYCVADKGGGTRGIKTATLPMNGFACKPPQSVTPNDFTFSGLNKPGDTANPAGFKVTLVTVDQIPGLNTQGLSMGRLDFGPGGVNAPHIHPRASEMLIVMEGSLEVGFVTTLPETKLITKVLQAGEAFVFPQALTHYQRNVGKGPAVAISALDSQNPGTQRVVAAVLGSNPKLPVEVVAKALQADNNVAAQLLSKFK</sequence>
<dbReference type="InterPro" id="IPR001929">
    <property type="entry name" value="Germin"/>
</dbReference>
<dbReference type="GO" id="GO:0030145">
    <property type="term" value="F:manganese ion binding"/>
    <property type="evidence" value="ECO:0007669"/>
    <property type="project" value="UniProtKB-UniRule"/>
</dbReference>
<feature type="binding site" evidence="11">
    <location>
        <position position="166"/>
    </location>
    <ligand>
        <name>Mn(2+)</name>
        <dbReference type="ChEBI" id="CHEBI:29035"/>
    </ligand>
</feature>
<comment type="subcellular location">
    <subcellularLocation>
        <location evidence="2 13">Secreted</location>
        <location evidence="2 13">Extracellular space</location>
        <location evidence="2 13">Apoplast</location>
    </subcellularLocation>
</comment>
<evidence type="ECO:0000256" key="7">
    <source>
        <dbReference type="ARBA" id="ARBA00023157"/>
    </source>
</evidence>
<feature type="domain" description="Cupin type-1" evidence="14">
    <location>
        <begin position="70"/>
        <end position="220"/>
    </location>
</feature>
<evidence type="ECO:0000256" key="8">
    <source>
        <dbReference type="ARBA" id="ARBA00023180"/>
    </source>
</evidence>